<dbReference type="AlphaFoldDB" id="W2ILV9"/>
<dbReference type="EMBL" id="KI674064">
    <property type="protein sequence ID" value="ETL35204.1"/>
    <property type="molecule type" value="Genomic_DNA"/>
</dbReference>
<dbReference type="GO" id="GO:0005524">
    <property type="term" value="F:ATP binding"/>
    <property type="evidence" value="ECO:0007669"/>
    <property type="project" value="InterPro"/>
</dbReference>
<accession>W2ILV9</accession>
<dbReference type="PROSITE" id="PS00108">
    <property type="entry name" value="PROTEIN_KINASE_ST"/>
    <property type="match status" value="1"/>
</dbReference>
<dbReference type="SMART" id="SM00220">
    <property type="entry name" value="S_TKc"/>
    <property type="match status" value="1"/>
</dbReference>
<dbReference type="Gene3D" id="3.30.200.20">
    <property type="entry name" value="Phosphorylase Kinase, domain 1"/>
    <property type="match status" value="1"/>
</dbReference>
<dbReference type="InterPro" id="IPR000719">
    <property type="entry name" value="Prot_kinase_dom"/>
</dbReference>
<dbReference type="Proteomes" id="UP000053864">
    <property type="component" value="Unassembled WGS sequence"/>
</dbReference>
<evidence type="ECO:0000259" key="1">
    <source>
        <dbReference type="PROSITE" id="PS50011"/>
    </source>
</evidence>
<feature type="domain" description="Protein kinase" evidence="1">
    <location>
        <begin position="181"/>
        <end position="438"/>
    </location>
</feature>
<evidence type="ECO:0000313" key="2">
    <source>
        <dbReference type="EMBL" id="ETL35204.1"/>
    </source>
</evidence>
<dbReference type="InterPro" id="IPR051681">
    <property type="entry name" value="Ser/Thr_Kinases-Pseudokinases"/>
</dbReference>
<dbReference type="PANTHER" id="PTHR44329">
    <property type="entry name" value="SERINE/THREONINE-PROTEIN KINASE TNNI3K-RELATED"/>
    <property type="match status" value="1"/>
</dbReference>
<keyword evidence="2" id="KW-0808">Transferase</keyword>
<dbReference type="InterPro" id="IPR008271">
    <property type="entry name" value="Ser/Thr_kinase_AS"/>
</dbReference>
<feature type="domain" description="Protein kinase" evidence="1">
    <location>
        <begin position="655"/>
        <end position="916"/>
    </location>
</feature>
<dbReference type="Gene3D" id="1.10.510.10">
    <property type="entry name" value="Transferase(Phosphotransferase) domain 1"/>
    <property type="match status" value="2"/>
</dbReference>
<proteinExistence type="predicted"/>
<sequence>CRFTTFLTVNMGRWQLWVNPRVAESDRWHSSRVGLVRSSAILGDHLVSELRELARASDDDMALARAGQFLNKKLRRFEDESRLLLRLADSARVIVLLQRAIESVLGMNDQLESELRDNWDRNLESERAEFIKKIDEILRDEEKLTNELGNNNRQMQIMTLLKYQLDQYSHVLTPRELDVVCEVFDTIGRRGNVMVGALPHWFAASELEWFRAKTTVVEEGEEACERQAAVWAKLHHPNVRKFFGACHVGTPFMIHEACSALPLLNQTIKRTRGRRKTRRERAIDKKLSKSEELAHRKETQTWRHVLGCALGLQYVHERGLVHERLTVDNLLYSQASQKGVLSGMGLVRRRNFGSLDFHDADPLESSDIFAFGLAIFEILVKDRSPDKIATRNSNFDNLPDVRPDFIKRTEWDLLLRMCTPDLVDSTSMPDVVHQLSVLARRDAPMTTRLPHDTPATVEDVSGYEIQTLGMTLEATLHEIEQICDETDCGSFNNVNRPVCDRIMDVYQQLKASPDPVAMDLVENFTLIVLRFYDMLDQRVLGGTSVVASICASGTVAGKNYSFHHDIDMLLRTSSLHNTAPVHNWQTQWKEARRRQSKTLKSCLEEPEPFFRQMSNDIERSEAVALIQFAASTQLGPSTVNKSEDPPLWFIPPYQVQLGRHIADGSFGAVHEGEWLDTDVVVKQVLLDPSDKENWEQFRHEADLWFSLNHPNLIKLYGACHQGRPFFVCEPASRGTLASYLKGKNRRLIWFAISDVALGLQHLHDRGIIHGDLKGNNILVCDNTEGLSTAKLADFGLSIVVNHIEAPANDENGALGAFRWKAPECLLGARPTFASDIYSLGMCIIEAITGQYPWGNTMPDSVVVRNVAEMQSLPPRPECMNDDEWHLVTRMCRYEPHRRIPIGAIINCAFNFTSKKW</sequence>
<feature type="non-terminal residue" evidence="2">
    <location>
        <position position="1"/>
    </location>
</feature>
<reference evidence="2" key="1">
    <citation type="submission" date="2013-11" db="EMBL/GenBank/DDBJ databases">
        <title>The Genome Sequence of Phytophthora parasitica CJ05E6.</title>
        <authorList>
            <consortium name="The Broad Institute Genomics Platform"/>
            <person name="Russ C."/>
            <person name="Tyler B."/>
            <person name="Panabieres F."/>
            <person name="Shan W."/>
            <person name="Tripathy S."/>
            <person name="Grunwald N."/>
            <person name="Machado M."/>
            <person name="Johnson C.S."/>
            <person name="Arredondo F."/>
            <person name="Hong C."/>
            <person name="Coffey M."/>
            <person name="Young S.K."/>
            <person name="Zeng Q."/>
            <person name="Gargeya S."/>
            <person name="Fitzgerald M."/>
            <person name="Abouelleil A."/>
            <person name="Alvarado L."/>
            <person name="Chapman S.B."/>
            <person name="Gainer-Dewar J."/>
            <person name="Goldberg J."/>
            <person name="Griggs A."/>
            <person name="Gujja S."/>
            <person name="Hansen M."/>
            <person name="Howarth C."/>
            <person name="Imamovic A."/>
            <person name="Ireland A."/>
            <person name="Larimer J."/>
            <person name="McCowan C."/>
            <person name="Murphy C."/>
            <person name="Pearson M."/>
            <person name="Poon T.W."/>
            <person name="Priest M."/>
            <person name="Roberts A."/>
            <person name="Saif S."/>
            <person name="Shea T."/>
            <person name="Sykes S."/>
            <person name="Wortman J."/>
            <person name="Nusbaum C."/>
            <person name="Birren B."/>
        </authorList>
    </citation>
    <scope>NUCLEOTIDE SEQUENCE [LARGE SCALE GENOMIC DNA]</scope>
    <source>
        <strain evidence="2">CJ05E6</strain>
    </source>
</reference>
<keyword evidence="2" id="KW-0418">Kinase</keyword>
<protein>
    <submittedName>
        <fullName evidence="2">TKL protein kinase</fullName>
    </submittedName>
</protein>
<gene>
    <name evidence="2" type="ORF">L916_12635</name>
</gene>
<dbReference type="InterPro" id="IPR011009">
    <property type="entry name" value="Kinase-like_dom_sf"/>
</dbReference>
<dbReference type="SUPFAM" id="SSF56112">
    <property type="entry name" value="Protein kinase-like (PK-like)"/>
    <property type="match status" value="2"/>
</dbReference>
<dbReference type="GO" id="GO:0004674">
    <property type="term" value="F:protein serine/threonine kinase activity"/>
    <property type="evidence" value="ECO:0007669"/>
    <property type="project" value="TreeGrafter"/>
</dbReference>
<name>W2ILV9_PHYNI</name>
<dbReference type="PANTHER" id="PTHR44329:SF214">
    <property type="entry name" value="PROTEIN KINASE DOMAIN-CONTAINING PROTEIN"/>
    <property type="match status" value="1"/>
</dbReference>
<dbReference type="VEuPathDB" id="FungiDB:PPTG_03111"/>
<dbReference type="Pfam" id="PF07714">
    <property type="entry name" value="PK_Tyr_Ser-Thr"/>
    <property type="match status" value="2"/>
</dbReference>
<organism evidence="2">
    <name type="scientific">Phytophthora nicotianae</name>
    <name type="common">Potato buckeye rot agent</name>
    <name type="synonym">Phytophthora parasitica</name>
    <dbReference type="NCBI Taxonomy" id="4792"/>
    <lineage>
        <taxon>Eukaryota</taxon>
        <taxon>Sar</taxon>
        <taxon>Stramenopiles</taxon>
        <taxon>Oomycota</taxon>
        <taxon>Peronosporomycetes</taxon>
        <taxon>Peronosporales</taxon>
        <taxon>Peronosporaceae</taxon>
        <taxon>Phytophthora</taxon>
    </lineage>
</organism>
<dbReference type="PROSITE" id="PS50011">
    <property type="entry name" value="PROTEIN_KINASE_DOM"/>
    <property type="match status" value="2"/>
</dbReference>
<dbReference type="InterPro" id="IPR001245">
    <property type="entry name" value="Ser-Thr/Tyr_kinase_cat_dom"/>
</dbReference>